<organism evidence="2 3">
    <name type="scientific">Crocosphaera watsonii WH 0003</name>
    <dbReference type="NCBI Taxonomy" id="423471"/>
    <lineage>
        <taxon>Bacteria</taxon>
        <taxon>Bacillati</taxon>
        <taxon>Cyanobacteriota</taxon>
        <taxon>Cyanophyceae</taxon>
        <taxon>Oscillatoriophycideae</taxon>
        <taxon>Chroococcales</taxon>
        <taxon>Aphanothecaceae</taxon>
        <taxon>Crocosphaera</taxon>
    </lineage>
</organism>
<dbReference type="PANTHER" id="PTHR45947:SF15">
    <property type="entry name" value="TEICHURONIC ACID BIOSYNTHESIS GLYCOSYLTRANSFERASE TUAC-RELATED"/>
    <property type="match status" value="1"/>
</dbReference>
<reference evidence="2 3" key="1">
    <citation type="journal article" date="2011" name="Front. Microbiol.">
        <title>Two Strains of Crocosphaera watsonii with Highly Conserved Genomes are Distinguished by Strain-Specific Features.</title>
        <authorList>
            <person name="Bench S.R."/>
            <person name="Ilikchyan I.N."/>
            <person name="Tripp H.J."/>
            <person name="Zehr J.P."/>
        </authorList>
    </citation>
    <scope>NUCLEOTIDE SEQUENCE [LARGE SCALE GENOMIC DNA]</scope>
    <source>
        <strain evidence="2 3">WH 0003</strain>
    </source>
</reference>
<dbReference type="GeneID" id="88765620"/>
<dbReference type="GO" id="GO:0016757">
    <property type="term" value="F:glycosyltransferase activity"/>
    <property type="evidence" value="ECO:0007669"/>
    <property type="project" value="InterPro"/>
</dbReference>
<feature type="domain" description="Glycosyl transferase family 1" evidence="1">
    <location>
        <begin position="219"/>
        <end position="374"/>
    </location>
</feature>
<dbReference type="InterPro" id="IPR050194">
    <property type="entry name" value="Glycosyltransferase_grp1"/>
</dbReference>
<dbReference type="PANTHER" id="PTHR45947">
    <property type="entry name" value="SULFOQUINOVOSYL TRANSFERASE SQD2"/>
    <property type="match status" value="1"/>
</dbReference>
<dbReference type="Proteomes" id="UP000003477">
    <property type="component" value="Unassembled WGS sequence"/>
</dbReference>
<dbReference type="PATRIC" id="fig|423471.3.peg.1757"/>
<dbReference type="EMBL" id="AESD01000291">
    <property type="protein sequence ID" value="EHJ13440.1"/>
    <property type="molecule type" value="Genomic_DNA"/>
</dbReference>
<keyword evidence="2" id="KW-0808">Transferase</keyword>
<dbReference type="Gene3D" id="3.40.50.2000">
    <property type="entry name" value="Glycogen Phosphorylase B"/>
    <property type="match status" value="2"/>
</dbReference>
<proteinExistence type="predicted"/>
<protein>
    <submittedName>
        <fullName evidence="2">Glycosyl transferase group 1</fullName>
    </submittedName>
</protein>
<gene>
    <name evidence="2" type="ORF">CWATWH0003_1876</name>
</gene>
<dbReference type="AlphaFoldDB" id="G5J2Z5"/>
<evidence type="ECO:0000313" key="3">
    <source>
        <dbReference type="Proteomes" id="UP000003477"/>
    </source>
</evidence>
<dbReference type="Pfam" id="PF00534">
    <property type="entry name" value="Glycos_transf_1"/>
    <property type="match status" value="1"/>
</dbReference>
<accession>G5J2Z5</accession>
<name>G5J2Z5_CROWT</name>
<evidence type="ECO:0000313" key="2">
    <source>
        <dbReference type="EMBL" id="EHJ13440.1"/>
    </source>
</evidence>
<evidence type="ECO:0000259" key="1">
    <source>
        <dbReference type="Pfam" id="PF00534"/>
    </source>
</evidence>
<dbReference type="SUPFAM" id="SSF53756">
    <property type="entry name" value="UDP-Glycosyltransferase/glycogen phosphorylase"/>
    <property type="match status" value="1"/>
</dbReference>
<comment type="caution">
    <text evidence="2">The sequence shown here is derived from an EMBL/GenBank/DDBJ whole genome shotgun (WGS) entry which is preliminary data.</text>
</comment>
<sequence length="404" mass="45260">MQIAYLINQYPKISHSFIRREILALETLGLPIKRFSIRSCQEPLIDEADQEELGKTNVILDVGFFGLLLSFIKVALTRPQRWLKALQLAFKIGWNSDRGLLLNLAYFAEACVLLERSSQLNITHYHAHFGTNSTTVLLLNNILGGVSYSFTVHGPEEFDKVKAIALPEKIQRAAFVVAISSYGKSQLYRWCEFKHWDKIKIVHCGVDNGFFSLPYQPIPEKPYLVSVGRLSEQKGQYLLVEAASKLVAQGYDFKLVLVGDGELRKPIEEAINNFNLQDTVEITGWATQEQVQNYILQSQAMVLPSFAEGLPVVIMESLALARPVISTYLAGIPELVIPEKSGWLVPAGSVEALVTTMKTVLDNPISQLEAMGKIGSDMVKKEHNVNQEAQKLKQLFESIHSTKK</sequence>
<dbReference type="InterPro" id="IPR001296">
    <property type="entry name" value="Glyco_trans_1"/>
</dbReference>
<dbReference type="RefSeq" id="WP_007310215.1">
    <property type="nucleotide sequence ID" value="NZ_AESD01000291.1"/>
</dbReference>